<dbReference type="GO" id="GO:0005634">
    <property type="term" value="C:nucleus"/>
    <property type="evidence" value="ECO:0007669"/>
    <property type="project" value="InterPro"/>
</dbReference>
<keyword evidence="8 21" id="KW-0812">Transmembrane</keyword>
<dbReference type="SUPFAM" id="SSF55729">
    <property type="entry name" value="Acyl-CoA N-acyltransferases (Nat)"/>
    <property type="match status" value="1"/>
</dbReference>
<keyword evidence="24" id="KW-1185">Reference proteome</keyword>
<feature type="domain" description="Peptidase A1" evidence="23">
    <location>
        <begin position="1446"/>
        <end position="1792"/>
    </location>
</feature>
<dbReference type="FunFam" id="2.40.70.10:FF:000058">
    <property type="entry name" value="ASpartyl Protease"/>
    <property type="match status" value="1"/>
</dbReference>
<dbReference type="Pfam" id="PF04377">
    <property type="entry name" value="ATE_C"/>
    <property type="match status" value="1"/>
</dbReference>
<evidence type="ECO:0000259" key="22">
    <source>
        <dbReference type="PROSITE" id="PS51328"/>
    </source>
</evidence>
<dbReference type="Pfam" id="PF00026">
    <property type="entry name" value="Asp"/>
    <property type="match status" value="1"/>
</dbReference>
<dbReference type="AlphaFoldDB" id="A0AAF5HZC2"/>
<dbReference type="InterPro" id="IPR001461">
    <property type="entry name" value="Aspartic_peptidase_A1"/>
</dbReference>
<dbReference type="InterPro" id="IPR007472">
    <property type="entry name" value="N-end_Aminoacyl_Trfase_C"/>
</dbReference>
<dbReference type="Gene3D" id="2.40.70.10">
    <property type="entry name" value="Acid Proteases"/>
    <property type="match status" value="2"/>
</dbReference>
<dbReference type="InterPro" id="IPR007471">
    <property type="entry name" value="N-end_Aminoacyl_Trfase_N"/>
</dbReference>
<keyword evidence="10" id="KW-0430">Lectin</keyword>
<keyword evidence="13 21" id="KW-1133">Transmembrane helix</keyword>
<dbReference type="GO" id="GO:0005764">
    <property type="term" value="C:lysosome"/>
    <property type="evidence" value="ECO:0007669"/>
    <property type="project" value="TreeGrafter"/>
</dbReference>
<dbReference type="Gene3D" id="6.10.280.120">
    <property type="entry name" value="Growth arrest and DNA-damage-inducible proteins-interacting protein 1"/>
    <property type="match status" value="1"/>
</dbReference>
<feature type="disulfide bond" evidence="18">
    <location>
        <begin position="1477"/>
        <end position="1514"/>
    </location>
</feature>
<comment type="similarity">
    <text evidence="4">Belongs to the R-transferase family.</text>
</comment>
<dbReference type="InterPro" id="IPR005052">
    <property type="entry name" value="Lectin_leg"/>
</dbReference>
<dbReference type="Pfam" id="PF10147">
    <property type="entry name" value="CR6_interact"/>
    <property type="match status" value="1"/>
</dbReference>
<feature type="transmembrane region" description="Helical" evidence="21">
    <location>
        <begin position="228"/>
        <end position="253"/>
    </location>
</feature>
<evidence type="ECO:0000259" key="23">
    <source>
        <dbReference type="PROSITE" id="PS51767"/>
    </source>
</evidence>
<dbReference type="GO" id="GO:0005576">
    <property type="term" value="C:extracellular region"/>
    <property type="evidence" value="ECO:0007669"/>
    <property type="project" value="UniProtKB-SubCell"/>
</dbReference>
<feature type="transmembrane region" description="Helical" evidence="21">
    <location>
        <begin position="1373"/>
        <end position="1392"/>
    </location>
</feature>
<feature type="domain" description="L-type lectin-like" evidence="22">
    <location>
        <begin position="911"/>
        <end position="1133"/>
    </location>
</feature>
<keyword evidence="6" id="KW-0964">Secreted</keyword>
<feature type="transmembrane region" description="Helical" evidence="21">
    <location>
        <begin position="163"/>
        <end position="182"/>
    </location>
</feature>
<dbReference type="SUPFAM" id="SSF49899">
    <property type="entry name" value="Concanavalin A-like lectins/glucanases"/>
    <property type="match status" value="1"/>
</dbReference>
<protein>
    <recommendedName>
        <fullName evidence="5">arginyltransferase</fullName>
        <ecNumber evidence="5">2.3.2.8</ecNumber>
    </recommendedName>
</protein>
<dbReference type="CDD" id="cd05471">
    <property type="entry name" value="pepsin_like"/>
    <property type="match status" value="1"/>
</dbReference>
<keyword evidence="14 21" id="KW-0472">Membrane</keyword>
<evidence type="ECO:0000256" key="16">
    <source>
        <dbReference type="ARBA" id="ARBA00023180"/>
    </source>
</evidence>
<dbReference type="GO" id="GO:0030246">
    <property type="term" value="F:carbohydrate binding"/>
    <property type="evidence" value="ECO:0007669"/>
    <property type="project" value="UniProtKB-KW"/>
</dbReference>
<evidence type="ECO:0000256" key="9">
    <source>
        <dbReference type="ARBA" id="ARBA00022729"/>
    </source>
</evidence>
<dbReference type="InterPro" id="IPR018472">
    <property type="entry name" value="Ribosomal_mL64"/>
</dbReference>
<dbReference type="PANTHER" id="PTHR47966:SF45">
    <property type="entry name" value="PEPTIDASE A1 DOMAIN-CONTAINING PROTEIN"/>
    <property type="match status" value="1"/>
</dbReference>
<dbReference type="InterPro" id="IPR019402">
    <property type="entry name" value="CWH43_N"/>
</dbReference>
<dbReference type="InterPro" id="IPR043035">
    <property type="entry name" value="Ribosomal_mL64_sf"/>
</dbReference>
<evidence type="ECO:0000256" key="8">
    <source>
        <dbReference type="ARBA" id="ARBA00022692"/>
    </source>
</evidence>
<dbReference type="GO" id="GO:0004190">
    <property type="term" value="F:aspartic-type endopeptidase activity"/>
    <property type="evidence" value="ECO:0007669"/>
    <property type="project" value="UniProtKB-KW"/>
</dbReference>
<dbReference type="FunFam" id="2.60.120.200:FF:000028">
    <property type="entry name" value="Blast:Protein ERGIC-53"/>
    <property type="match status" value="1"/>
</dbReference>
<dbReference type="InterPro" id="IPR001969">
    <property type="entry name" value="Aspartic_peptidase_AS"/>
</dbReference>
<evidence type="ECO:0000256" key="3">
    <source>
        <dbReference type="ARBA" id="ARBA00007447"/>
    </source>
</evidence>
<dbReference type="CDD" id="cd06902">
    <property type="entry name" value="lectin_ERGIC-53_ERGL"/>
    <property type="match status" value="1"/>
</dbReference>
<dbReference type="Pfam" id="PF03388">
    <property type="entry name" value="Lectin_leg-like"/>
    <property type="match status" value="1"/>
</dbReference>
<dbReference type="GO" id="GO:0004057">
    <property type="term" value="F:arginyl-tRNA--protein transferase activity"/>
    <property type="evidence" value="ECO:0007669"/>
    <property type="project" value="UniProtKB-EC"/>
</dbReference>
<dbReference type="InterPro" id="IPR021109">
    <property type="entry name" value="Peptidase_aspartic_dom_sf"/>
</dbReference>
<evidence type="ECO:0000256" key="6">
    <source>
        <dbReference type="ARBA" id="ARBA00022525"/>
    </source>
</evidence>
<evidence type="ECO:0000256" key="4">
    <source>
        <dbReference type="ARBA" id="ARBA00009991"/>
    </source>
</evidence>
<dbReference type="PANTHER" id="PTHR47966">
    <property type="entry name" value="BETA-SITE APP-CLEAVING ENZYME, ISOFORM A-RELATED"/>
    <property type="match status" value="1"/>
</dbReference>
<evidence type="ECO:0000256" key="19">
    <source>
        <dbReference type="RuleBase" id="RU000454"/>
    </source>
</evidence>
<evidence type="ECO:0000256" key="21">
    <source>
        <dbReference type="SAM" id="Phobius"/>
    </source>
</evidence>
<dbReference type="PROSITE" id="PS00141">
    <property type="entry name" value="ASP_PROTEASE"/>
    <property type="match status" value="2"/>
</dbReference>
<keyword evidence="16" id="KW-0325">Glycoprotein</keyword>
<dbReference type="InterPro" id="IPR016181">
    <property type="entry name" value="Acyl_CoA_acyltransferase"/>
</dbReference>
<keyword evidence="15 18" id="KW-1015">Disulfide bond</keyword>
<dbReference type="GO" id="GO:0033116">
    <property type="term" value="C:endoplasmic reticulum-Golgi intermediate compartment membrane"/>
    <property type="evidence" value="ECO:0007669"/>
    <property type="project" value="UniProtKB-SubCell"/>
</dbReference>
<evidence type="ECO:0000256" key="13">
    <source>
        <dbReference type="ARBA" id="ARBA00022989"/>
    </source>
</evidence>
<evidence type="ECO:0000256" key="18">
    <source>
        <dbReference type="PIRSR" id="PIRSR601461-2"/>
    </source>
</evidence>
<evidence type="ECO:0000256" key="5">
    <source>
        <dbReference type="ARBA" id="ARBA00012025"/>
    </source>
</evidence>
<feature type="active site" evidence="17">
    <location>
        <position position="1464"/>
    </location>
</feature>
<dbReference type="Pfam" id="PF10277">
    <property type="entry name" value="Frag1"/>
    <property type="match status" value="1"/>
</dbReference>
<dbReference type="Pfam" id="PF04376">
    <property type="entry name" value="ATE_N"/>
    <property type="match status" value="1"/>
</dbReference>
<dbReference type="GO" id="GO:0012505">
    <property type="term" value="C:endomembrane system"/>
    <property type="evidence" value="ECO:0007669"/>
    <property type="project" value="UniProtKB-ARBA"/>
</dbReference>
<feature type="transmembrane region" description="Helical" evidence="21">
    <location>
        <begin position="120"/>
        <end position="142"/>
    </location>
</feature>
<evidence type="ECO:0000256" key="1">
    <source>
        <dbReference type="ARBA" id="ARBA00004151"/>
    </source>
</evidence>
<evidence type="ECO:0000256" key="20">
    <source>
        <dbReference type="SAM" id="MobiDB-lite"/>
    </source>
</evidence>
<feature type="region of interest" description="Disordered" evidence="20">
    <location>
        <begin position="1162"/>
        <end position="1183"/>
    </location>
</feature>
<feature type="transmembrane region" description="Helical" evidence="21">
    <location>
        <begin position="66"/>
        <end position="89"/>
    </location>
</feature>
<dbReference type="Gene3D" id="2.60.120.200">
    <property type="match status" value="1"/>
</dbReference>
<keyword evidence="11 19" id="KW-0064">Aspartyl protease</keyword>
<feature type="transmembrane region" description="Helical" evidence="21">
    <location>
        <begin position="188"/>
        <end position="208"/>
    </location>
</feature>
<dbReference type="PRINTS" id="PR00792">
    <property type="entry name" value="PEPSIN"/>
</dbReference>
<feature type="transmembrane region" description="Helical" evidence="21">
    <location>
        <begin position="1341"/>
        <end position="1361"/>
    </location>
</feature>
<evidence type="ECO:0000256" key="15">
    <source>
        <dbReference type="ARBA" id="ARBA00023157"/>
    </source>
</evidence>
<evidence type="ECO:0000256" key="7">
    <source>
        <dbReference type="ARBA" id="ARBA00022670"/>
    </source>
</evidence>
<organism evidence="24 25">
    <name type="scientific">Strongyloides stercoralis</name>
    <name type="common">Threadworm</name>
    <dbReference type="NCBI Taxonomy" id="6248"/>
    <lineage>
        <taxon>Eukaryota</taxon>
        <taxon>Metazoa</taxon>
        <taxon>Ecdysozoa</taxon>
        <taxon>Nematoda</taxon>
        <taxon>Chromadorea</taxon>
        <taxon>Rhabditida</taxon>
        <taxon>Tylenchina</taxon>
        <taxon>Panagrolaimomorpha</taxon>
        <taxon>Strongyloidoidea</taxon>
        <taxon>Strongyloididae</taxon>
        <taxon>Strongyloides</taxon>
    </lineage>
</organism>
<accession>A0AAF5HZC2</accession>
<dbReference type="Proteomes" id="UP000035681">
    <property type="component" value="Unplaced"/>
</dbReference>
<evidence type="ECO:0000256" key="12">
    <source>
        <dbReference type="ARBA" id="ARBA00022801"/>
    </source>
</evidence>
<dbReference type="EC" id="2.3.2.8" evidence="5"/>
<comment type="similarity">
    <text evidence="3 19">Belongs to the peptidase A1 family.</text>
</comment>
<reference evidence="25" key="1">
    <citation type="submission" date="2024-02" db="UniProtKB">
        <authorList>
            <consortium name="WormBaseParasite"/>
        </authorList>
    </citation>
    <scope>IDENTIFICATION</scope>
</reference>
<dbReference type="InterPro" id="IPR033121">
    <property type="entry name" value="PEPTIDASE_A1"/>
</dbReference>
<dbReference type="PROSITE" id="PS51767">
    <property type="entry name" value="PEPTIDASE_A1"/>
    <property type="match status" value="1"/>
</dbReference>
<keyword evidence="7 19" id="KW-0645">Protease</keyword>
<dbReference type="InterPro" id="IPR034164">
    <property type="entry name" value="Pepsin-like_dom"/>
</dbReference>
<evidence type="ECO:0000313" key="25">
    <source>
        <dbReference type="WBParaSite" id="TCONS_00004906.p1"/>
    </source>
</evidence>
<evidence type="ECO:0000256" key="10">
    <source>
        <dbReference type="ARBA" id="ARBA00022734"/>
    </source>
</evidence>
<dbReference type="InterPro" id="IPR013320">
    <property type="entry name" value="ConA-like_dom_sf"/>
</dbReference>
<dbReference type="WBParaSite" id="TCONS_00004906.p1">
    <property type="protein sequence ID" value="TCONS_00004906.p1"/>
    <property type="gene ID" value="XLOC_003124"/>
</dbReference>
<evidence type="ECO:0000313" key="24">
    <source>
        <dbReference type="Proteomes" id="UP000035681"/>
    </source>
</evidence>
<sequence>MPAEIDVKKDNTTIIKLKPSSDESSFNLNQTVSSNTIVPNRFKSIHPTRRGPEYSVKELFRINPSLLVALGFFPPFIGAFSSILMALVFHYDLISNYNWQCGRARFPSISRIINLPLERIPWQLFVLFHVPFRVIELCVGHVRYQRLMSVHCKWPKFYNFSRLCYTTFGFLEVIFLVFLSVIGERENIGVHVIFFYLMGFCGFIFYIANIICHSQSLWYLNPYGRISYYIKITTTLLYFISMPILFTAFFLYWKKCITIMYDIFALTEYTDFFLNITYHCCAFLDIRHKVIFSIRHIYMMNFLLRASGARRIVVLRSNCHTSINEKTTIETKLNPRHKNIAEGRINPIQYDWEREVSQLRERFGTYGLASQVELSHLWPTVEEIEEIQACKLYSPYKDVLEMAKTVEADRQLELEEKLFLKSMIINIYVRMTESTILGTLAVFRKRSTLFSCGYCKDTGKRNFSHGLVAIELSPLGYNIVMDRGWRRSGNYLYKPIMDKTCCPQYTIRLNLDNFILSKSHKKVLKNVKRYLEVGECHTRPILEEGIHLPIRKTKTISGMGGIDEKSGDRVKKMSKKKNIRRERALERLKNKGIDIIEYQKERQKKEENRKKTLTTYIEEIKNIEGRHKLQFRLVYIGSDAFKETKQESYNVYKKYQETIHKDTKNSEANWHDFLCCGNIFKGFKNNKTSNLTYGAYHYQYILDNNIIAVSVLDILPHLVSAKYFYYDPQYSFLNLGTFSALHEIYFAQTLHATDSKLKYYYMGFYIHNCPKMRYKANFRPSELLCDHSYRWMDLKEATDMIEKNGGRFTIFYPDDESVEAIDLDRVRFINPRKEIHGYRSMALQAGYEYLNDPYQREVIQYMMDRIGKACYNMRFFIIGERISCDSDIRMKFVLSLIFLIPTLLAQMPTLRKFEYKHSFRAPNLSQRDGSIPFWTITGDAIASSDQLRLVPSIKSRRGIAWNKRPFTESEFFEIETALKVTGQRLGADGLAIWYTSQLGTLGPVYGSNDRWNGLGIFLDSYDNDGQKNNPYISAMVNDGTREYDHVSDGSTQVLAGCQKDFRNRPYPVKIKIEYFNNVLTVLISDGQSHQPRYEMCLRVENVFLPRNGYFGISAATGGLADDHDVIEFSTYSLHTKPATAVHDIPKDEKERYDAEFEKQREQFEKEREKFQKEHPEKVKPDDEEDVAKYYEDATARELRLIYEAQSAIHHIMENLDKKLKEIQNTQNIHTSMLQSGGGGGQHVPQTGGQVPQVAPGGFQQHEKQEVIQQIRDLTTSIRDMKNYVNEVYTRTFNIENKINTPSQGGVSSALQQQLNTIQDDLSKMNRNYENGQGGRYGDCPACIGTTFFILIITVQSAALFINLQFNYHKTHFIMKFFLVLFAFICVASAAVFQHQLHKVESTRKRLIKSGKWPAYMKYKNFLRHQAKDQVLAHVSQNVNDYDDLEYLGNITIGTPGQQFVVVLDTGSSNLWIPDTTCGQGGSSDCPSYCSDADFCQFLCDPSCCNSMKGVKSNCDGKHKFDSSKSSTYVKNGQSWTIQYGSGDANGFLGQDTVTFVGQSGNLAIPKTVFGQAQQISSDFANDPTDGILGLAFTSLAVDGVVPPLILANQQGLLDKPLFTVHLQHDGAVNGNVGGVFTYGAIDTTNCGPIIAYQKLSSATYWQFKMKSISLGSASFNSGWDVISDTGTSLLAAPTNIADSIAKAAGAQFDEQYQSYLVSCSASVPDMKLVIGANTYTIPGAKLVDDVGLGNGQCMFGIFGMDIGMGLSFILGDPFIESYCNIFDFGNNRIGFAPSK</sequence>
<evidence type="ECO:0000256" key="17">
    <source>
        <dbReference type="PIRSR" id="PIRSR601461-1"/>
    </source>
</evidence>
<evidence type="ECO:0000256" key="2">
    <source>
        <dbReference type="ARBA" id="ARBA00004613"/>
    </source>
</evidence>
<dbReference type="SUPFAM" id="SSF50630">
    <property type="entry name" value="Acid proteases"/>
    <property type="match status" value="1"/>
</dbReference>
<dbReference type="GO" id="GO:0006508">
    <property type="term" value="P:proteolysis"/>
    <property type="evidence" value="ECO:0007669"/>
    <property type="project" value="UniProtKB-KW"/>
</dbReference>
<evidence type="ECO:0000256" key="11">
    <source>
        <dbReference type="ARBA" id="ARBA00022750"/>
    </source>
</evidence>
<feature type="active site" evidence="17">
    <location>
        <position position="1684"/>
    </location>
</feature>
<comment type="subcellular location">
    <subcellularLocation>
        <location evidence="1">Endoplasmic reticulum-Golgi intermediate compartment membrane</location>
        <topology evidence="1">Single-pass type I membrane protein</topology>
    </subcellularLocation>
    <subcellularLocation>
        <location evidence="2">Secreted</location>
    </subcellularLocation>
</comment>
<name>A0AAF5HZC2_STRER</name>
<evidence type="ECO:0000256" key="14">
    <source>
        <dbReference type="ARBA" id="ARBA00023136"/>
    </source>
</evidence>
<proteinExistence type="inferred from homology"/>
<keyword evidence="9" id="KW-0732">Signal</keyword>
<dbReference type="PROSITE" id="PS51328">
    <property type="entry name" value="L_LECTIN_LIKE"/>
    <property type="match status" value="1"/>
</dbReference>
<keyword evidence="12 19" id="KW-0378">Hydrolase</keyword>